<reference evidence="2" key="1">
    <citation type="submission" date="2021-04" db="EMBL/GenBank/DDBJ databases">
        <title>Luteolibacter sp. 32A isolated from the skin of an Anderson's salamander (Ambystoma andersonii).</title>
        <authorList>
            <person name="Spergser J."/>
            <person name="Busse H.-J."/>
        </authorList>
    </citation>
    <scope>NUCLEOTIDE SEQUENCE</scope>
    <source>
        <strain evidence="2">32A</strain>
    </source>
</reference>
<protein>
    <submittedName>
        <fullName evidence="2">Winged helix-turn-helix transcriptional regulator</fullName>
    </submittedName>
</protein>
<dbReference type="AlphaFoldDB" id="A0A975J011"/>
<gene>
    <name evidence="2" type="ORF">KBB96_20370</name>
</gene>
<dbReference type="SMART" id="SM00418">
    <property type="entry name" value="HTH_ARSR"/>
    <property type="match status" value="1"/>
</dbReference>
<dbReference type="CDD" id="cd00090">
    <property type="entry name" value="HTH_ARSR"/>
    <property type="match status" value="1"/>
</dbReference>
<dbReference type="GO" id="GO:0003700">
    <property type="term" value="F:DNA-binding transcription factor activity"/>
    <property type="evidence" value="ECO:0007669"/>
    <property type="project" value="InterPro"/>
</dbReference>
<feature type="domain" description="HTH arsR-type" evidence="1">
    <location>
        <begin position="24"/>
        <end position="94"/>
    </location>
</feature>
<keyword evidence="3" id="KW-1185">Reference proteome</keyword>
<dbReference type="InterPro" id="IPR001845">
    <property type="entry name" value="HTH_ArsR_DNA-bd_dom"/>
</dbReference>
<dbReference type="Gene3D" id="1.10.10.10">
    <property type="entry name" value="Winged helix-like DNA-binding domain superfamily/Winged helix DNA-binding domain"/>
    <property type="match status" value="1"/>
</dbReference>
<proteinExistence type="predicted"/>
<dbReference type="RefSeq" id="WP_211631334.1">
    <property type="nucleotide sequence ID" value="NZ_CP073100.1"/>
</dbReference>
<accession>A0A975J011</accession>
<dbReference type="SUPFAM" id="SSF46785">
    <property type="entry name" value="Winged helix' DNA-binding domain"/>
    <property type="match status" value="1"/>
</dbReference>
<evidence type="ECO:0000259" key="1">
    <source>
        <dbReference type="SMART" id="SM00418"/>
    </source>
</evidence>
<dbReference type="Proteomes" id="UP000676169">
    <property type="component" value="Chromosome"/>
</dbReference>
<dbReference type="InterPro" id="IPR036388">
    <property type="entry name" value="WH-like_DNA-bd_sf"/>
</dbReference>
<name>A0A975J011_9BACT</name>
<evidence type="ECO:0000313" key="2">
    <source>
        <dbReference type="EMBL" id="QUE51195.1"/>
    </source>
</evidence>
<evidence type="ECO:0000313" key="3">
    <source>
        <dbReference type="Proteomes" id="UP000676169"/>
    </source>
</evidence>
<dbReference type="Pfam" id="PF12840">
    <property type="entry name" value="HTH_20"/>
    <property type="match status" value="1"/>
</dbReference>
<dbReference type="EMBL" id="CP073100">
    <property type="protein sequence ID" value="QUE51195.1"/>
    <property type="molecule type" value="Genomic_DNA"/>
</dbReference>
<sequence length="121" mass="12979">MSGTKTRLRAGLKEQGKALAGARKPLALGHPVRWALIREVAFHGPLPVKELAQRLGVDRPALSSHLPQLLECGIVAVFPDPGGDARRRCIGLSESATCHQNGHGLEVDFGELVVRFGEKGE</sequence>
<dbReference type="InterPro" id="IPR011991">
    <property type="entry name" value="ArsR-like_HTH"/>
</dbReference>
<organism evidence="2 3">
    <name type="scientific">Luteolibacter ambystomatis</name>
    <dbReference type="NCBI Taxonomy" id="2824561"/>
    <lineage>
        <taxon>Bacteria</taxon>
        <taxon>Pseudomonadati</taxon>
        <taxon>Verrucomicrobiota</taxon>
        <taxon>Verrucomicrobiia</taxon>
        <taxon>Verrucomicrobiales</taxon>
        <taxon>Verrucomicrobiaceae</taxon>
        <taxon>Luteolibacter</taxon>
    </lineage>
</organism>
<dbReference type="InterPro" id="IPR036390">
    <property type="entry name" value="WH_DNA-bd_sf"/>
</dbReference>
<dbReference type="KEGG" id="lamb:KBB96_20370"/>